<dbReference type="InterPro" id="IPR001433">
    <property type="entry name" value="OxRdtase_FAD/NAD-bd"/>
</dbReference>
<dbReference type="Pfam" id="PF00970">
    <property type="entry name" value="FAD_binding_6"/>
    <property type="match status" value="1"/>
</dbReference>
<dbReference type="PRINTS" id="PR00406">
    <property type="entry name" value="CYTB5RDTASE"/>
</dbReference>
<dbReference type="GO" id="GO:0090524">
    <property type="term" value="F:cytochrome-b5 reductase activity, acting on NADH"/>
    <property type="evidence" value="ECO:0007669"/>
    <property type="project" value="UniProtKB-EC"/>
</dbReference>
<comment type="similarity">
    <text evidence="3 10">Belongs to the flavoprotein pyridine nucleotide cytochrome reductase family.</text>
</comment>
<organism evidence="13 14">
    <name type="scientific">Penicillium expansum</name>
    <name type="common">Blue mold rot fungus</name>
    <dbReference type="NCBI Taxonomy" id="27334"/>
    <lineage>
        <taxon>Eukaryota</taxon>
        <taxon>Fungi</taxon>
        <taxon>Dikarya</taxon>
        <taxon>Ascomycota</taxon>
        <taxon>Pezizomycotina</taxon>
        <taxon>Eurotiomycetes</taxon>
        <taxon>Eurotiomycetidae</taxon>
        <taxon>Eurotiales</taxon>
        <taxon>Aspergillaceae</taxon>
        <taxon>Penicillium</taxon>
    </lineage>
</organism>
<dbReference type="GeneID" id="27679429"/>
<evidence type="ECO:0000313" key="14">
    <source>
        <dbReference type="Proteomes" id="UP000030143"/>
    </source>
</evidence>
<dbReference type="CDD" id="cd06183">
    <property type="entry name" value="cyt_b5_reduct_like"/>
    <property type="match status" value="1"/>
</dbReference>
<dbReference type="RefSeq" id="XP_016599722.1">
    <property type="nucleotide sequence ID" value="XM_016744009.1"/>
</dbReference>
<feature type="binding site" evidence="9">
    <location>
        <position position="142"/>
    </location>
    <ligand>
        <name>FAD</name>
        <dbReference type="ChEBI" id="CHEBI:57692"/>
    </ligand>
</feature>
<keyword evidence="7 10" id="KW-0520">NAD</keyword>
<dbReference type="InterPro" id="IPR008333">
    <property type="entry name" value="Cbr1-like_FAD-bd_dom"/>
</dbReference>
<name>A0A0A2I3E7_PENEN</name>
<dbReference type="AlphaFoldDB" id="A0A0A2I3E7"/>
<comment type="catalytic activity">
    <reaction evidence="10">
        <text>2 Fe(III)-[cytochrome b5] + NADH = 2 Fe(II)-[cytochrome b5] + NAD(+) + H(+)</text>
        <dbReference type="Rhea" id="RHEA:46680"/>
        <dbReference type="Rhea" id="RHEA-COMP:10438"/>
        <dbReference type="Rhea" id="RHEA-COMP:10439"/>
        <dbReference type="ChEBI" id="CHEBI:15378"/>
        <dbReference type="ChEBI" id="CHEBI:29033"/>
        <dbReference type="ChEBI" id="CHEBI:29034"/>
        <dbReference type="ChEBI" id="CHEBI:57540"/>
        <dbReference type="ChEBI" id="CHEBI:57945"/>
        <dbReference type="EC" id="1.6.2.2"/>
    </reaction>
</comment>
<dbReference type="Gene3D" id="3.40.50.80">
    <property type="entry name" value="Nucleotide-binding domain of ferredoxin-NADP reductase (FNR) module"/>
    <property type="match status" value="1"/>
</dbReference>
<evidence type="ECO:0000256" key="9">
    <source>
        <dbReference type="PIRSR" id="PIRSR601834-1"/>
    </source>
</evidence>
<feature type="binding site" evidence="9">
    <location>
        <position position="150"/>
    </location>
    <ligand>
        <name>FAD</name>
        <dbReference type="ChEBI" id="CHEBI:57692"/>
    </ligand>
</feature>
<dbReference type="EC" id="1.6.2.2" evidence="10"/>
<dbReference type="InterPro" id="IPR001834">
    <property type="entry name" value="CBR-like"/>
</dbReference>
<dbReference type="PRINTS" id="PR00371">
    <property type="entry name" value="FPNCR"/>
</dbReference>
<sequence length="318" mass="34909">MSGLRPFPRKTAVAIAVVGVVGLCAARRASLRNEAFAESPKACGGPEGHRGRGGPGGPGGPGFGPGGRMGFHTLRLESFEQVNDNTKRLRFQLPDPASNAGLSLASFILTFHKPKDAWFPVIRPYTPINNFDEPGYIELLVKKYPNGRASGYLHSLQPGDTLNIRGPMPGYRLKTNEFEHVNLIAGGAGITPMYQLIQGMLNNPDDKSKIKLIFGVNTDKDLVMKRELDAFENKFSDRLKVVYRVSNPVEDSPFTKGRVDKELLETELLGPKDSKTTKVFLCGPPAMEASIFGSKGWTYSQKGVLEELGYSKDRIHKF</sequence>
<dbReference type="InterPro" id="IPR039261">
    <property type="entry name" value="FNR_nucleotide-bd"/>
</dbReference>
<evidence type="ECO:0000256" key="8">
    <source>
        <dbReference type="ARBA" id="ARBA00023136"/>
    </source>
</evidence>
<feature type="binding site" evidence="9">
    <location>
        <position position="124"/>
    </location>
    <ligand>
        <name>FAD</name>
        <dbReference type="ChEBI" id="CHEBI:57692"/>
    </ligand>
</feature>
<dbReference type="Gene3D" id="2.40.30.10">
    <property type="entry name" value="Translation factors"/>
    <property type="match status" value="1"/>
</dbReference>
<keyword evidence="8" id="KW-0472">Membrane</keyword>
<comment type="cofactor">
    <cofactor evidence="1 9 10">
        <name>FAD</name>
        <dbReference type="ChEBI" id="CHEBI:57692"/>
    </cofactor>
</comment>
<evidence type="ECO:0000256" key="1">
    <source>
        <dbReference type="ARBA" id="ARBA00001974"/>
    </source>
</evidence>
<dbReference type="Pfam" id="PF00175">
    <property type="entry name" value="NAD_binding_1"/>
    <property type="match status" value="1"/>
</dbReference>
<evidence type="ECO:0000256" key="10">
    <source>
        <dbReference type="RuleBase" id="RU361226"/>
    </source>
</evidence>
<feature type="binding site" evidence="9">
    <location>
        <position position="125"/>
    </location>
    <ligand>
        <name>FAD</name>
        <dbReference type="ChEBI" id="CHEBI:57692"/>
    </ligand>
</feature>
<keyword evidence="5 9" id="KW-0274">FAD</keyword>
<dbReference type="Proteomes" id="UP000030143">
    <property type="component" value="Unassembled WGS sequence"/>
</dbReference>
<dbReference type="SUPFAM" id="SSF63380">
    <property type="entry name" value="Riboflavin synthase domain-like"/>
    <property type="match status" value="1"/>
</dbReference>
<evidence type="ECO:0000313" key="13">
    <source>
        <dbReference type="EMBL" id="KGO58228.1"/>
    </source>
</evidence>
<evidence type="ECO:0000256" key="11">
    <source>
        <dbReference type="SAM" id="MobiDB-lite"/>
    </source>
</evidence>
<evidence type="ECO:0000256" key="6">
    <source>
        <dbReference type="ARBA" id="ARBA00023002"/>
    </source>
</evidence>
<protein>
    <recommendedName>
        <fullName evidence="10">NADH-cytochrome b5 reductase</fullName>
        <ecNumber evidence="10">1.6.2.2</ecNumber>
    </recommendedName>
</protein>
<reference evidence="13 14" key="1">
    <citation type="journal article" date="2015" name="Mol. Plant Microbe Interact.">
        <title>Genome, transcriptome, and functional analyses of Penicillium expansum provide new insights into secondary metabolism and pathogenicity.</title>
        <authorList>
            <person name="Ballester A.R."/>
            <person name="Marcet-Houben M."/>
            <person name="Levin E."/>
            <person name="Sela N."/>
            <person name="Selma-Lazaro C."/>
            <person name="Carmona L."/>
            <person name="Wisniewski M."/>
            <person name="Droby S."/>
            <person name="Gonzalez-Candelas L."/>
            <person name="Gabaldon T."/>
        </authorList>
    </citation>
    <scope>NUCLEOTIDE SEQUENCE [LARGE SCALE GENOMIC DNA]</scope>
    <source>
        <strain evidence="13 14">MD-8</strain>
    </source>
</reference>
<dbReference type="GO" id="GO:0006696">
    <property type="term" value="P:ergosterol biosynthetic process"/>
    <property type="evidence" value="ECO:0007669"/>
    <property type="project" value="TreeGrafter"/>
</dbReference>
<feature type="binding site" evidence="9">
    <location>
        <position position="140"/>
    </location>
    <ligand>
        <name>FAD</name>
        <dbReference type="ChEBI" id="CHEBI:57692"/>
    </ligand>
</feature>
<evidence type="ECO:0000256" key="7">
    <source>
        <dbReference type="ARBA" id="ARBA00023027"/>
    </source>
</evidence>
<proteinExistence type="inferred from homology"/>
<dbReference type="PANTHER" id="PTHR19370:SF101">
    <property type="entry name" value="NADH-CYTOCHROME B5 REDUCTASE"/>
    <property type="match status" value="1"/>
</dbReference>
<feature type="binding site" evidence="9">
    <location>
        <position position="123"/>
    </location>
    <ligand>
        <name>FAD</name>
        <dbReference type="ChEBI" id="CHEBI:57692"/>
    </ligand>
</feature>
<accession>A0A0A2I3E7</accession>
<keyword evidence="6 10" id="KW-0560">Oxidoreductase</keyword>
<feature type="compositionally biased region" description="Gly residues" evidence="11">
    <location>
        <begin position="53"/>
        <end position="64"/>
    </location>
</feature>
<dbReference type="InterPro" id="IPR001709">
    <property type="entry name" value="Flavoprot_Pyr_Nucl_cyt_Rdtase"/>
</dbReference>
<dbReference type="SUPFAM" id="SSF52343">
    <property type="entry name" value="Ferredoxin reductase-like, C-terminal NADP-linked domain"/>
    <property type="match status" value="1"/>
</dbReference>
<gene>
    <name evidence="13" type="ORF">PEX2_067380</name>
</gene>
<dbReference type="STRING" id="27334.A0A0A2I3E7"/>
<comment type="subcellular location">
    <subcellularLocation>
        <location evidence="2">Mitochondrion outer membrane</location>
        <topology evidence="2">Single-pass membrane protein</topology>
    </subcellularLocation>
</comment>
<keyword evidence="14" id="KW-1185">Reference proteome</keyword>
<feature type="region of interest" description="Disordered" evidence="11">
    <location>
        <begin position="35"/>
        <end position="64"/>
    </location>
</feature>
<feature type="binding site" evidence="9">
    <location>
        <position position="191"/>
    </location>
    <ligand>
        <name>FAD</name>
        <dbReference type="ChEBI" id="CHEBI:57692"/>
    </ligand>
</feature>
<comment type="caution">
    <text evidence="13">The sequence shown here is derived from an EMBL/GenBank/DDBJ whole genome shotgun (WGS) entry which is preliminary data.</text>
</comment>
<dbReference type="FunFam" id="3.40.50.80:FF:000009">
    <property type="entry name" value="NADH-cytochrome b5 reductase"/>
    <property type="match status" value="1"/>
</dbReference>
<dbReference type="VEuPathDB" id="FungiDB:PEXP_098430"/>
<evidence type="ECO:0000256" key="5">
    <source>
        <dbReference type="ARBA" id="ARBA00022827"/>
    </source>
</evidence>
<feature type="domain" description="FAD-binding FR-type" evidence="12">
    <location>
        <begin position="69"/>
        <end position="174"/>
    </location>
</feature>
<dbReference type="PANTHER" id="PTHR19370">
    <property type="entry name" value="NADH-CYTOCHROME B5 REDUCTASE"/>
    <property type="match status" value="1"/>
</dbReference>
<dbReference type="HOGENOM" id="CLU_003827_9_1_1"/>
<dbReference type="InterPro" id="IPR017927">
    <property type="entry name" value="FAD-bd_FR_type"/>
</dbReference>
<evidence type="ECO:0000259" key="12">
    <source>
        <dbReference type="PROSITE" id="PS51384"/>
    </source>
</evidence>
<dbReference type="InterPro" id="IPR017938">
    <property type="entry name" value="Riboflavin_synthase-like_b-brl"/>
</dbReference>
<dbReference type="EMBL" id="JQFZ01000121">
    <property type="protein sequence ID" value="KGO58228.1"/>
    <property type="molecule type" value="Genomic_DNA"/>
</dbReference>
<evidence type="ECO:0000256" key="4">
    <source>
        <dbReference type="ARBA" id="ARBA00022630"/>
    </source>
</evidence>
<dbReference type="PROSITE" id="PS51384">
    <property type="entry name" value="FAD_FR"/>
    <property type="match status" value="1"/>
</dbReference>
<dbReference type="GO" id="GO:0005741">
    <property type="term" value="C:mitochondrial outer membrane"/>
    <property type="evidence" value="ECO:0007669"/>
    <property type="project" value="UniProtKB-SubCell"/>
</dbReference>
<evidence type="ECO:0000256" key="2">
    <source>
        <dbReference type="ARBA" id="ARBA00004572"/>
    </source>
</evidence>
<keyword evidence="4 9" id="KW-0285">Flavoprotein</keyword>
<evidence type="ECO:0000256" key="3">
    <source>
        <dbReference type="ARBA" id="ARBA00006105"/>
    </source>
</evidence>